<dbReference type="EC" id="1.13.99.1" evidence="4"/>
<dbReference type="GO" id="GO:0016791">
    <property type="term" value="F:phosphatase activity"/>
    <property type="evidence" value="ECO:0007669"/>
    <property type="project" value="InterPro"/>
</dbReference>
<keyword evidence="7 13" id="KW-0479">Metal-binding</keyword>
<name>A0A8H5LGH5_9AGAR</name>
<evidence type="ECO:0000256" key="11">
    <source>
        <dbReference type="ARBA" id="ARBA00029668"/>
    </source>
</evidence>
<evidence type="ECO:0000256" key="8">
    <source>
        <dbReference type="ARBA" id="ARBA00022801"/>
    </source>
</evidence>
<keyword evidence="6" id="KW-0963">Cytoplasm</keyword>
<dbReference type="Proteomes" id="UP000559027">
    <property type="component" value="Unassembled WGS sequence"/>
</dbReference>
<evidence type="ECO:0000256" key="7">
    <source>
        <dbReference type="ARBA" id="ARBA00022723"/>
    </source>
</evidence>
<comment type="cofactor">
    <cofactor evidence="13">
        <name>Fe cation</name>
        <dbReference type="ChEBI" id="CHEBI:24875"/>
    </cofactor>
    <text evidence="13">Binds 2 iron ions per subunit.</text>
</comment>
<evidence type="ECO:0000313" key="15">
    <source>
        <dbReference type="Proteomes" id="UP000559027"/>
    </source>
</evidence>
<evidence type="ECO:0000256" key="1">
    <source>
        <dbReference type="ARBA" id="ARBA00004496"/>
    </source>
</evidence>
<dbReference type="Gene3D" id="3.40.50.1000">
    <property type="entry name" value="HAD superfamily/HAD-like"/>
    <property type="match status" value="1"/>
</dbReference>
<dbReference type="AlphaFoldDB" id="A0A8H5LGH5"/>
<dbReference type="GO" id="GO:0050113">
    <property type="term" value="F:inositol oxygenase activity"/>
    <property type="evidence" value="ECO:0007669"/>
    <property type="project" value="UniProtKB-EC"/>
</dbReference>
<sequence>MPILSEEITCRGVELEEVSDAIDEGRLLLNVLKGKLWSNKSEFDETKDKSTFRDYEGACDRVKNFYREQHIKQTVEFNLKAHAAFKERKRVSMSVWEAMELLNTLVDESDPDTNLSQIEHLLQTAEAIRRDGKPEWMQVTGLVHDLGKLLLIFGSQGQWDVVGDTFVVGCEFSDKCIYPETFGENPDANHPVYSTKYGIYEPNCGLDNVMLSWGHDEYLYHVLKDQCTLPAEGLAMIRDAFREMLQSVAKNGHTFDECKQVLHDNIKLDPGFKEFYAWSKTADIPVIIVSSGMEPLIRAVLSNLVGEQANEIEIISNHVTVESDGKWEIKYRHPTSGFGHDKSQAILHYRNLPQPPTLFFFGDGVSDISAAKHADLLFVKSKPGGDNDLASYCKREGIKHVLFEDFKDALVIVRDIVDGKKTIAEVISAN</sequence>
<feature type="binding site" evidence="13">
    <location>
        <position position="144"/>
    </location>
    <ligand>
        <name>Fe cation</name>
        <dbReference type="ChEBI" id="CHEBI:24875"/>
        <label>1</label>
    </ligand>
</feature>
<dbReference type="Gene3D" id="3.90.1470.20">
    <property type="match status" value="1"/>
</dbReference>
<evidence type="ECO:0000256" key="6">
    <source>
        <dbReference type="ARBA" id="ARBA00022490"/>
    </source>
</evidence>
<dbReference type="NCBIfam" id="TIGR01489">
    <property type="entry name" value="DKMTPPase-SF"/>
    <property type="match status" value="1"/>
</dbReference>
<dbReference type="SUPFAM" id="SSF56784">
    <property type="entry name" value="HAD-like"/>
    <property type="match status" value="1"/>
</dbReference>
<comment type="catalytic activity">
    <reaction evidence="12">
        <text>myo-inositol + O2 = D-glucuronate + H2O + H(+)</text>
        <dbReference type="Rhea" id="RHEA:23696"/>
        <dbReference type="ChEBI" id="CHEBI:15377"/>
        <dbReference type="ChEBI" id="CHEBI:15378"/>
        <dbReference type="ChEBI" id="CHEBI:15379"/>
        <dbReference type="ChEBI" id="CHEBI:17268"/>
        <dbReference type="ChEBI" id="CHEBI:58720"/>
        <dbReference type="EC" id="1.13.99.1"/>
    </reaction>
</comment>
<evidence type="ECO:0000256" key="12">
    <source>
        <dbReference type="ARBA" id="ARBA00048271"/>
    </source>
</evidence>
<dbReference type="OrthoDB" id="5151075at2759"/>
<evidence type="ECO:0000256" key="10">
    <source>
        <dbReference type="ARBA" id="ARBA00023004"/>
    </source>
</evidence>
<dbReference type="Gene3D" id="1.10.3210.10">
    <property type="entry name" value="Hypothetical protein af1432"/>
    <property type="match status" value="1"/>
</dbReference>
<dbReference type="NCBIfam" id="TIGR01488">
    <property type="entry name" value="HAD-SF-IB"/>
    <property type="match status" value="1"/>
</dbReference>
<evidence type="ECO:0000256" key="3">
    <source>
        <dbReference type="ARBA" id="ARBA00005286"/>
    </source>
</evidence>
<gene>
    <name evidence="14" type="ORF">D9756_006765</name>
</gene>
<protein>
    <recommendedName>
        <fullName evidence="5">Inositol oxygenase</fullName>
        <ecNumber evidence="4">1.13.99.1</ecNumber>
    </recommendedName>
    <alternativeName>
        <fullName evidence="11">Myo-inositol oxygenase</fullName>
    </alternativeName>
</protein>
<feature type="binding site" evidence="13">
    <location>
        <position position="120"/>
    </location>
    <ligand>
        <name>Fe cation</name>
        <dbReference type="ChEBI" id="CHEBI:24875"/>
        <label>1</label>
    </ligand>
</feature>
<keyword evidence="9" id="KW-0560">Oxidoreductase</keyword>
<evidence type="ECO:0000313" key="14">
    <source>
        <dbReference type="EMBL" id="KAF5356795.1"/>
    </source>
</evidence>
<accession>A0A8H5LGH5</accession>
<feature type="binding site" evidence="13">
    <location>
        <position position="145"/>
    </location>
    <ligand>
        <name>Fe cation</name>
        <dbReference type="ChEBI" id="CHEBI:24875"/>
        <label>1</label>
    </ligand>
</feature>
<dbReference type="PANTHER" id="PTHR12588">
    <property type="entry name" value="MYOINOSITOL OXYGENASE"/>
    <property type="match status" value="1"/>
</dbReference>
<comment type="subcellular location">
    <subcellularLocation>
        <location evidence="1">Cytoplasm</location>
    </subcellularLocation>
</comment>
<evidence type="ECO:0000256" key="5">
    <source>
        <dbReference type="ARBA" id="ARBA00019269"/>
    </source>
</evidence>
<comment type="caution">
    <text evidence="14">The sequence shown here is derived from an EMBL/GenBank/DDBJ whole genome shotgun (WGS) entry which is preliminary data.</text>
</comment>
<evidence type="ECO:0000256" key="2">
    <source>
        <dbReference type="ARBA" id="ARBA00005167"/>
    </source>
</evidence>
<dbReference type="PANTHER" id="PTHR12588:SF0">
    <property type="entry name" value="INOSITOL OXYGENASE"/>
    <property type="match status" value="1"/>
</dbReference>
<comment type="pathway">
    <text evidence="2">Polyol metabolism; myo-inositol degradation into D-glucuronate; D-glucuronate from myo-inositol: step 1/1.</text>
</comment>
<keyword evidence="10 13" id="KW-0408">Iron</keyword>
<reference evidence="14 15" key="1">
    <citation type="journal article" date="2020" name="ISME J.">
        <title>Uncovering the hidden diversity of litter-decomposition mechanisms in mushroom-forming fungi.</title>
        <authorList>
            <person name="Floudas D."/>
            <person name="Bentzer J."/>
            <person name="Ahren D."/>
            <person name="Johansson T."/>
            <person name="Persson P."/>
            <person name="Tunlid A."/>
        </authorList>
    </citation>
    <scope>NUCLEOTIDE SEQUENCE [LARGE SCALE GENOMIC DNA]</scope>
    <source>
        <strain evidence="14 15">CBS 146.42</strain>
    </source>
</reference>
<dbReference type="InterPro" id="IPR006384">
    <property type="entry name" value="HAD_hydro_PyrdxlP_Pase-like"/>
</dbReference>
<dbReference type="GO" id="GO:0019310">
    <property type="term" value="P:inositol catabolic process"/>
    <property type="evidence" value="ECO:0007669"/>
    <property type="project" value="InterPro"/>
</dbReference>
<dbReference type="EMBL" id="JAACJO010000006">
    <property type="protein sequence ID" value="KAF5356795.1"/>
    <property type="molecule type" value="Genomic_DNA"/>
</dbReference>
<organism evidence="14 15">
    <name type="scientific">Leucocoprinus leucothites</name>
    <dbReference type="NCBI Taxonomy" id="201217"/>
    <lineage>
        <taxon>Eukaryota</taxon>
        <taxon>Fungi</taxon>
        <taxon>Dikarya</taxon>
        <taxon>Basidiomycota</taxon>
        <taxon>Agaricomycotina</taxon>
        <taxon>Agaricomycetes</taxon>
        <taxon>Agaricomycetidae</taxon>
        <taxon>Agaricales</taxon>
        <taxon>Agaricineae</taxon>
        <taxon>Agaricaceae</taxon>
        <taxon>Leucocoprinus</taxon>
    </lineage>
</organism>
<dbReference type="GO" id="GO:0005506">
    <property type="term" value="F:iron ion binding"/>
    <property type="evidence" value="ECO:0007669"/>
    <property type="project" value="InterPro"/>
</dbReference>
<keyword evidence="15" id="KW-1185">Reference proteome</keyword>
<keyword evidence="8" id="KW-0378">Hydrolase</keyword>
<dbReference type="GO" id="GO:0005737">
    <property type="term" value="C:cytoplasm"/>
    <property type="evidence" value="ECO:0007669"/>
    <property type="project" value="UniProtKB-SubCell"/>
</dbReference>
<feature type="binding site" evidence="13">
    <location>
        <position position="215"/>
    </location>
    <ligand>
        <name>Fe cation</name>
        <dbReference type="ChEBI" id="CHEBI:24875"/>
        <label>1</label>
    </ligand>
</feature>
<dbReference type="InterPro" id="IPR007828">
    <property type="entry name" value="Inositol_oxygenase"/>
</dbReference>
<dbReference type="Pfam" id="PF05153">
    <property type="entry name" value="MIOX"/>
    <property type="match status" value="1"/>
</dbReference>
<evidence type="ECO:0000256" key="13">
    <source>
        <dbReference type="PIRSR" id="PIRSR607828-2"/>
    </source>
</evidence>
<dbReference type="SUPFAM" id="SSF109604">
    <property type="entry name" value="HD-domain/PDEase-like"/>
    <property type="match status" value="1"/>
</dbReference>
<dbReference type="InterPro" id="IPR023214">
    <property type="entry name" value="HAD_sf"/>
</dbReference>
<proteinExistence type="inferred from homology"/>
<evidence type="ECO:0000256" key="9">
    <source>
        <dbReference type="ARBA" id="ARBA00023002"/>
    </source>
</evidence>
<comment type="similarity">
    <text evidence="3">Belongs to the myo-inositol oxygenase family.</text>
</comment>
<dbReference type="UniPathway" id="UPA00111">
    <property type="reaction ID" value="UER00527"/>
</dbReference>
<dbReference type="InterPro" id="IPR036412">
    <property type="entry name" value="HAD-like_sf"/>
</dbReference>
<evidence type="ECO:0000256" key="4">
    <source>
        <dbReference type="ARBA" id="ARBA00011919"/>
    </source>
</evidence>